<accession>A0AAU9PQB0</accession>
<comment type="caution">
    <text evidence="1">The sequence shown here is derived from an EMBL/GenBank/DDBJ whole genome shotgun (WGS) entry which is preliminary data.</text>
</comment>
<dbReference type="AlphaFoldDB" id="A0AAU9PQB0"/>
<dbReference type="Proteomes" id="UP001157418">
    <property type="component" value="Unassembled WGS sequence"/>
</dbReference>
<evidence type="ECO:0000313" key="2">
    <source>
        <dbReference type="Proteomes" id="UP001157418"/>
    </source>
</evidence>
<name>A0AAU9PQB0_9ASTR</name>
<evidence type="ECO:0000313" key="1">
    <source>
        <dbReference type="EMBL" id="CAH1452416.1"/>
    </source>
</evidence>
<dbReference type="EMBL" id="CAKMRJ010005745">
    <property type="protein sequence ID" value="CAH1452416.1"/>
    <property type="molecule type" value="Genomic_DNA"/>
</dbReference>
<gene>
    <name evidence="1" type="ORF">LVIROSA_LOCUS37714</name>
</gene>
<reference evidence="1 2" key="1">
    <citation type="submission" date="2022-01" db="EMBL/GenBank/DDBJ databases">
        <authorList>
            <person name="Xiong W."/>
            <person name="Schranz E."/>
        </authorList>
    </citation>
    <scope>NUCLEOTIDE SEQUENCE [LARGE SCALE GENOMIC DNA]</scope>
</reference>
<organism evidence="1 2">
    <name type="scientific">Lactuca virosa</name>
    <dbReference type="NCBI Taxonomy" id="75947"/>
    <lineage>
        <taxon>Eukaryota</taxon>
        <taxon>Viridiplantae</taxon>
        <taxon>Streptophyta</taxon>
        <taxon>Embryophyta</taxon>
        <taxon>Tracheophyta</taxon>
        <taxon>Spermatophyta</taxon>
        <taxon>Magnoliopsida</taxon>
        <taxon>eudicotyledons</taxon>
        <taxon>Gunneridae</taxon>
        <taxon>Pentapetalae</taxon>
        <taxon>asterids</taxon>
        <taxon>campanulids</taxon>
        <taxon>Asterales</taxon>
        <taxon>Asteraceae</taxon>
        <taxon>Cichorioideae</taxon>
        <taxon>Cichorieae</taxon>
        <taxon>Lactucinae</taxon>
        <taxon>Lactuca</taxon>
    </lineage>
</organism>
<sequence length="77" mass="8913">MNRSTPTVLYINISSLSVRSELARAHQKPITTIVGLFTHHHPPSLTENFSFPTQKIIKSSRFQFVCNILDWISELWM</sequence>
<protein>
    <submittedName>
        <fullName evidence="1">Uncharacterized protein</fullName>
    </submittedName>
</protein>
<keyword evidence="2" id="KW-1185">Reference proteome</keyword>
<proteinExistence type="predicted"/>